<feature type="transmembrane region" description="Helical" evidence="8">
    <location>
        <begin position="122"/>
        <end position="143"/>
    </location>
</feature>
<name>A0ABV6DYT2_9ACTN</name>
<sequence length="263" mass="28550">MTPTRTFRVVRVVLLLAFAAYFFVPLLAMLDFSTQARGSAEGRTWDNWQFMVTDEDLRSSIVSSLLLALFTVVLMVVLLVPTMVWVRLRVPRARGLVEFLCLLPLTIPALVIVVGISNVYSWVTYLLGDSPLVLTFAYVVLVLPYSYRAIDAALSAIDVATLSEAARSLGAGWLTVIVRIVLPNITGGVLGAAFITVALVMGEYVFASLLHFDTLPVAMAAIYKSNPPAAMAAALASMAFVAVLLVGLTFLSRDRHRHDQGAS</sequence>
<gene>
    <name evidence="10" type="ORF">ACFFJG_05315</name>
</gene>
<dbReference type="PANTHER" id="PTHR43357">
    <property type="entry name" value="INNER MEMBRANE ABC TRANSPORTER PERMEASE PROTEIN YDCV"/>
    <property type="match status" value="1"/>
</dbReference>
<evidence type="ECO:0000256" key="8">
    <source>
        <dbReference type="RuleBase" id="RU363032"/>
    </source>
</evidence>
<dbReference type="PROSITE" id="PS50928">
    <property type="entry name" value="ABC_TM1"/>
    <property type="match status" value="1"/>
</dbReference>
<evidence type="ECO:0000256" key="5">
    <source>
        <dbReference type="ARBA" id="ARBA00022692"/>
    </source>
</evidence>
<comment type="caution">
    <text evidence="10">The sequence shown here is derived from an EMBL/GenBank/DDBJ whole genome shotgun (WGS) entry which is preliminary data.</text>
</comment>
<evidence type="ECO:0000256" key="2">
    <source>
        <dbReference type="ARBA" id="ARBA00022448"/>
    </source>
</evidence>
<evidence type="ECO:0000256" key="3">
    <source>
        <dbReference type="ARBA" id="ARBA00022475"/>
    </source>
</evidence>
<accession>A0ABV6DYT2</accession>
<feature type="transmembrane region" description="Helical" evidence="8">
    <location>
        <begin position="230"/>
        <end position="251"/>
    </location>
</feature>
<protein>
    <submittedName>
        <fullName evidence="10">ABC transporter permease</fullName>
    </submittedName>
</protein>
<reference evidence="10 11" key="1">
    <citation type="submission" date="2024-09" db="EMBL/GenBank/DDBJ databases">
        <authorList>
            <person name="Sun Q."/>
            <person name="Mori K."/>
        </authorList>
    </citation>
    <scope>NUCLEOTIDE SEQUENCE [LARGE SCALE GENOMIC DNA]</scope>
    <source>
        <strain evidence="10 11">CCM 8654</strain>
    </source>
</reference>
<feature type="domain" description="ABC transmembrane type-1" evidence="9">
    <location>
        <begin position="61"/>
        <end position="250"/>
    </location>
</feature>
<evidence type="ECO:0000256" key="7">
    <source>
        <dbReference type="ARBA" id="ARBA00023136"/>
    </source>
</evidence>
<evidence type="ECO:0000313" key="11">
    <source>
        <dbReference type="Proteomes" id="UP001589698"/>
    </source>
</evidence>
<comment type="similarity">
    <text evidence="8">Belongs to the binding-protein-dependent transport system permease family.</text>
</comment>
<dbReference type="Proteomes" id="UP001589698">
    <property type="component" value="Unassembled WGS sequence"/>
</dbReference>
<evidence type="ECO:0000256" key="6">
    <source>
        <dbReference type="ARBA" id="ARBA00022989"/>
    </source>
</evidence>
<feature type="transmembrane region" description="Helical" evidence="8">
    <location>
        <begin position="189"/>
        <end position="210"/>
    </location>
</feature>
<dbReference type="EMBL" id="JBHLXH010000001">
    <property type="protein sequence ID" value="MFC0221891.1"/>
    <property type="molecule type" value="Genomic_DNA"/>
</dbReference>
<dbReference type="CDD" id="cd06261">
    <property type="entry name" value="TM_PBP2"/>
    <property type="match status" value="1"/>
</dbReference>
<proteinExistence type="inferred from homology"/>
<keyword evidence="7 8" id="KW-0472">Membrane</keyword>
<dbReference type="RefSeq" id="WP_378517558.1">
    <property type="nucleotide sequence ID" value="NZ_CBCSDI010000007.1"/>
</dbReference>
<keyword evidence="4" id="KW-0997">Cell inner membrane</keyword>
<evidence type="ECO:0000259" key="9">
    <source>
        <dbReference type="PROSITE" id="PS50928"/>
    </source>
</evidence>
<dbReference type="Gene3D" id="1.10.3720.10">
    <property type="entry name" value="MetI-like"/>
    <property type="match status" value="1"/>
</dbReference>
<organism evidence="10 11">
    <name type="scientific">Nocardioides zeicaulis</name>
    <dbReference type="NCBI Taxonomy" id="1776857"/>
    <lineage>
        <taxon>Bacteria</taxon>
        <taxon>Bacillati</taxon>
        <taxon>Actinomycetota</taxon>
        <taxon>Actinomycetes</taxon>
        <taxon>Propionibacteriales</taxon>
        <taxon>Nocardioidaceae</taxon>
        <taxon>Nocardioides</taxon>
    </lineage>
</organism>
<comment type="subcellular location">
    <subcellularLocation>
        <location evidence="1">Cell inner membrane</location>
        <topology evidence="1">Multi-pass membrane protein</topology>
    </subcellularLocation>
    <subcellularLocation>
        <location evidence="8">Cell membrane</location>
        <topology evidence="8">Multi-pass membrane protein</topology>
    </subcellularLocation>
</comment>
<keyword evidence="3" id="KW-1003">Cell membrane</keyword>
<dbReference type="InterPro" id="IPR035906">
    <property type="entry name" value="MetI-like_sf"/>
</dbReference>
<keyword evidence="2 8" id="KW-0813">Transport</keyword>
<dbReference type="SUPFAM" id="SSF161098">
    <property type="entry name" value="MetI-like"/>
    <property type="match status" value="1"/>
</dbReference>
<feature type="transmembrane region" description="Helical" evidence="8">
    <location>
        <begin position="62"/>
        <end position="84"/>
    </location>
</feature>
<dbReference type="PANTHER" id="PTHR43357:SF4">
    <property type="entry name" value="INNER MEMBRANE ABC TRANSPORTER PERMEASE PROTEIN YDCV"/>
    <property type="match status" value="1"/>
</dbReference>
<keyword evidence="5 8" id="KW-0812">Transmembrane</keyword>
<feature type="transmembrane region" description="Helical" evidence="8">
    <location>
        <begin position="96"/>
        <end position="116"/>
    </location>
</feature>
<keyword evidence="11" id="KW-1185">Reference proteome</keyword>
<evidence type="ECO:0000313" key="10">
    <source>
        <dbReference type="EMBL" id="MFC0221891.1"/>
    </source>
</evidence>
<keyword evidence="6 8" id="KW-1133">Transmembrane helix</keyword>
<evidence type="ECO:0000256" key="4">
    <source>
        <dbReference type="ARBA" id="ARBA00022519"/>
    </source>
</evidence>
<dbReference type="InterPro" id="IPR000515">
    <property type="entry name" value="MetI-like"/>
</dbReference>
<evidence type="ECO:0000256" key="1">
    <source>
        <dbReference type="ARBA" id="ARBA00004429"/>
    </source>
</evidence>
<dbReference type="Pfam" id="PF00528">
    <property type="entry name" value="BPD_transp_1"/>
    <property type="match status" value="1"/>
</dbReference>